<dbReference type="Proteomes" id="UP000298860">
    <property type="component" value="Unassembled WGS sequence"/>
</dbReference>
<accession>A0A4D4IZT5</accession>
<name>A0A4D4IZT5_9PSEU</name>
<proteinExistence type="predicted"/>
<evidence type="ECO:0000313" key="2">
    <source>
        <dbReference type="Proteomes" id="UP000298860"/>
    </source>
</evidence>
<dbReference type="AlphaFoldDB" id="A0A4D4IZT5"/>
<keyword evidence="2" id="KW-1185">Reference proteome</keyword>
<dbReference type="EMBL" id="BJFL01000001">
    <property type="protein sequence ID" value="GDY28614.1"/>
    <property type="molecule type" value="Genomic_DNA"/>
</dbReference>
<sequence>MCTLHFRDDQRGPYPLTLRHMSRWDYWHHIDYHRKLPRGERVLEYTEIVQDHGWCLRRTGMTREQWLTVYTRSCAEGFLGRVSAAPGVWVVIVWRTPRDARRHVVCSIELPWRTHRSDAERTKP</sequence>
<protein>
    <submittedName>
        <fullName evidence="1">Uncharacterized protein</fullName>
    </submittedName>
</protein>
<reference evidence="2" key="1">
    <citation type="submission" date="2019-04" db="EMBL/GenBank/DDBJ databases">
        <title>Draft genome sequence of Pseudonocardiaceae bacterium SL3-2-4.</title>
        <authorList>
            <person name="Ningsih F."/>
            <person name="Yokota A."/>
            <person name="Sakai Y."/>
            <person name="Nanatani K."/>
            <person name="Yabe S."/>
            <person name="Oetari A."/>
            <person name="Sjamsuridzal W."/>
        </authorList>
    </citation>
    <scope>NUCLEOTIDE SEQUENCE [LARGE SCALE GENOMIC DNA]</scope>
    <source>
        <strain evidence="2">SL3-2-4</strain>
    </source>
</reference>
<gene>
    <name evidence="1" type="ORF">GTS_02470</name>
</gene>
<evidence type="ECO:0000313" key="1">
    <source>
        <dbReference type="EMBL" id="GDY28614.1"/>
    </source>
</evidence>
<comment type="caution">
    <text evidence="1">The sequence shown here is derived from an EMBL/GenBank/DDBJ whole genome shotgun (WGS) entry which is preliminary data.</text>
</comment>
<organism evidence="1 2">
    <name type="scientific">Gandjariella thermophila</name>
    <dbReference type="NCBI Taxonomy" id="1931992"/>
    <lineage>
        <taxon>Bacteria</taxon>
        <taxon>Bacillati</taxon>
        <taxon>Actinomycetota</taxon>
        <taxon>Actinomycetes</taxon>
        <taxon>Pseudonocardiales</taxon>
        <taxon>Pseudonocardiaceae</taxon>
        <taxon>Gandjariella</taxon>
    </lineage>
</organism>